<dbReference type="Pfam" id="PF07504">
    <property type="entry name" value="FTP"/>
    <property type="match status" value="1"/>
</dbReference>
<dbReference type="SUPFAM" id="SSF55486">
    <property type="entry name" value="Metalloproteases ('zincins'), catalytic domain"/>
    <property type="match status" value="1"/>
</dbReference>
<dbReference type="EC" id="3.4.24.-" evidence="13"/>
<keyword evidence="9 13" id="KW-0482">Metalloprotease</keyword>
<feature type="binding site" evidence="12">
    <location>
        <position position="436"/>
    </location>
    <ligand>
        <name>Zn(2+)</name>
        <dbReference type="ChEBI" id="CHEBI:29105"/>
        <note>catalytic</note>
    </ligand>
</feature>
<keyword evidence="5 12" id="KW-0479">Metal-binding</keyword>
<proteinExistence type="inferred from homology"/>
<dbReference type="Gene3D" id="1.10.390.10">
    <property type="entry name" value="Neutral Protease Domain 2"/>
    <property type="match status" value="1"/>
</dbReference>
<gene>
    <name evidence="14" type="ORF">BD310DRAFT_367122</name>
</gene>
<keyword evidence="6 13" id="KW-0732">Signal</keyword>
<dbReference type="EMBL" id="ML145346">
    <property type="protein sequence ID" value="TBU51282.1"/>
    <property type="molecule type" value="Genomic_DNA"/>
</dbReference>
<dbReference type="InterPro" id="IPR050371">
    <property type="entry name" value="Fungal_virulence_M36"/>
</dbReference>
<evidence type="ECO:0000313" key="15">
    <source>
        <dbReference type="Proteomes" id="UP000292082"/>
    </source>
</evidence>
<dbReference type="PANTHER" id="PTHR33478">
    <property type="entry name" value="EXTRACELLULAR METALLOPROTEINASE MEP"/>
    <property type="match status" value="1"/>
</dbReference>
<keyword evidence="4 13" id="KW-0645">Protease</keyword>
<dbReference type="PRINTS" id="PR00999">
    <property type="entry name" value="FUNGALYSIN"/>
</dbReference>
<dbReference type="GO" id="GO:0008270">
    <property type="term" value="F:zinc ion binding"/>
    <property type="evidence" value="ECO:0007669"/>
    <property type="project" value="InterPro"/>
</dbReference>
<dbReference type="InterPro" id="IPR011096">
    <property type="entry name" value="FTP_domain"/>
</dbReference>
<dbReference type="AlphaFoldDB" id="A0A4Q9NB32"/>
<evidence type="ECO:0000313" key="14">
    <source>
        <dbReference type="EMBL" id="TBU51282.1"/>
    </source>
</evidence>
<dbReference type="PANTHER" id="PTHR33478:SF1">
    <property type="entry name" value="EXTRACELLULAR METALLOPROTEINASE MEP"/>
    <property type="match status" value="1"/>
</dbReference>
<comment type="cofactor">
    <cofactor evidence="12">
        <name>Zn(2+)</name>
        <dbReference type="ChEBI" id="CHEBI:29105"/>
    </cofactor>
    <text evidence="12">Binds 1 zinc ion per subunit.</text>
</comment>
<dbReference type="GO" id="GO:0004222">
    <property type="term" value="F:metalloendopeptidase activity"/>
    <property type="evidence" value="ECO:0007669"/>
    <property type="project" value="InterPro"/>
</dbReference>
<evidence type="ECO:0000256" key="12">
    <source>
        <dbReference type="PIRSR" id="PIRSR601842-2"/>
    </source>
</evidence>
<dbReference type="InterPro" id="IPR027268">
    <property type="entry name" value="Peptidase_M4/M1_CTD_sf"/>
</dbReference>
<keyword evidence="8 12" id="KW-0862">Zinc</keyword>
<evidence type="ECO:0000256" key="10">
    <source>
        <dbReference type="ARBA" id="ARBA00023145"/>
    </source>
</evidence>
<evidence type="ECO:0000256" key="3">
    <source>
        <dbReference type="ARBA" id="ARBA00022525"/>
    </source>
</evidence>
<evidence type="ECO:0000256" key="1">
    <source>
        <dbReference type="ARBA" id="ARBA00004613"/>
    </source>
</evidence>
<feature type="signal peptide" evidence="13">
    <location>
        <begin position="1"/>
        <end position="26"/>
    </location>
</feature>
<dbReference type="Proteomes" id="UP000292082">
    <property type="component" value="Unassembled WGS sequence"/>
</dbReference>
<comment type="subcellular location">
    <subcellularLocation>
        <location evidence="1 13">Secreted</location>
    </subcellularLocation>
</comment>
<feature type="binding site" evidence="12">
    <location>
        <position position="227"/>
    </location>
    <ligand>
        <name>Zn(2+)</name>
        <dbReference type="ChEBI" id="CHEBI:29105"/>
        <note>catalytic</note>
    </ligand>
</feature>
<feature type="chain" id="PRO_5041033907" description="Extracellular metalloproteinase" evidence="13">
    <location>
        <begin position="27"/>
        <end position="607"/>
    </location>
</feature>
<evidence type="ECO:0000256" key="2">
    <source>
        <dbReference type="ARBA" id="ARBA00006006"/>
    </source>
</evidence>
<dbReference type="GO" id="GO:0005615">
    <property type="term" value="C:extracellular space"/>
    <property type="evidence" value="ECO:0007669"/>
    <property type="project" value="InterPro"/>
</dbReference>
<comment type="similarity">
    <text evidence="2 13">Belongs to the peptidase M36 family.</text>
</comment>
<evidence type="ECO:0000256" key="7">
    <source>
        <dbReference type="ARBA" id="ARBA00022801"/>
    </source>
</evidence>
<reference evidence="14 15" key="1">
    <citation type="submission" date="2019-01" db="EMBL/GenBank/DDBJ databases">
        <title>Draft genome sequences of three monokaryotic isolates of the white-rot basidiomycete fungus Dichomitus squalens.</title>
        <authorList>
            <consortium name="DOE Joint Genome Institute"/>
            <person name="Lopez S.C."/>
            <person name="Andreopoulos B."/>
            <person name="Pangilinan J."/>
            <person name="Lipzen A."/>
            <person name="Riley R."/>
            <person name="Ahrendt S."/>
            <person name="Ng V."/>
            <person name="Barry K."/>
            <person name="Daum C."/>
            <person name="Grigoriev I.V."/>
            <person name="Hilden K.S."/>
            <person name="Makela M.R."/>
            <person name="de Vries R.P."/>
        </authorList>
    </citation>
    <scope>NUCLEOTIDE SEQUENCE [LARGE SCALE GENOMIC DNA]</scope>
    <source>
        <strain evidence="14 15">CBS 464.89</strain>
    </source>
</reference>
<feature type="binding site" evidence="12">
    <location>
        <position position="411"/>
    </location>
    <ligand>
        <name>Zn(2+)</name>
        <dbReference type="ChEBI" id="CHEBI:29105"/>
        <note>catalytic</note>
    </ligand>
</feature>
<keyword evidence="15" id="KW-1185">Reference proteome</keyword>
<dbReference type="Gene3D" id="3.10.170.10">
    <property type="match status" value="1"/>
</dbReference>
<dbReference type="GO" id="GO:0006508">
    <property type="term" value="P:proteolysis"/>
    <property type="evidence" value="ECO:0007669"/>
    <property type="project" value="UniProtKB-KW"/>
</dbReference>
<keyword evidence="7 13" id="KW-0378">Hydrolase</keyword>
<name>A0A4Q9NB32_9APHY</name>
<dbReference type="CDD" id="cd09596">
    <property type="entry name" value="M36"/>
    <property type="match status" value="1"/>
</dbReference>
<dbReference type="Pfam" id="PF02128">
    <property type="entry name" value="Peptidase_M36"/>
    <property type="match status" value="1"/>
</dbReference>
<evidence type="ECO:0000256" key="11">
    <source>
        <dbReference type="PIRSR" id="PIRSR601842-1"/>
    </source>
</evidence>
<feature type="active site" evidence="11">
    <location>
        <position position="408"/>
    </location>
</feature>
<sequence length="607" mass="65740">MKFSYRFVQSIYLAVVSASIAAAAPAFEGALKHATTQVRGVPGSDLIVESYHPPSLFETFGVNGGDHSLSDRAEFNLKDAAVSFVQSRLGVDAGTIAHRTSYANDVAQHAYLQQQINNIPIANAIANIAFNKANKVVSFGSSFVKPSTVPSTTPSISADDAIAKAEKALFGTYNNHTTSLQFVAQKDGSLALAHVIQIQNNAKAQLYEAFIDAHSGELVQLTDFGADASYRVLPITKQNVTQGFQVLTDPQDRLASPFGWHSDGVNTTNNTSGNNANTWVGVSGNVTYQSAPHLTFNYVQDPSQQPQTYEPNVDAARVNAFYLVNTVHDITYRYGFTEDAFNFQYSNFGKGGAGGDQVYVSVQDSTGTNNARFVTPPEGQSPTMYMYLFTLTDPWRDGSLQNDIVVHENTHGLTNRMTGGGTAACLQTTESQGLGEGWSDAFAEWTEQTNDVVLDWVTGPYVLNNTAGVRHYPYSTNATTNPFRYGDLQTLTEVHDIGEVWANMLHNVYAGLVADHGFSPNAHTDPTTTGGNTVYLHLFIDALALQPCNPTFVQARDAWIQADANRYHGSNFCTLWAEFASRGLGVNAANYTDDTTVPAGCNATVAF</sequence>
<feature type="binding site" evidence="12">
    <location>
        <position position="407"/>
    </location>
    <ligand>
        <name>Zn(2+)</name>
        <dbReference type="ChEBI" id="CHEBI:29105"/>
        <note>catalytic</note>
    </ligand>
</feature>
<evidence type="ECO:0000256" key="8">
    <source>
        <dbReference type="ARBA" id="ARBA00022833"/>
    </source>
</evidence>
<dbReference type="InterPro" id="IPR001842">
    <property type="entry name" value="Peptidase_M36"/>
</dbReference>
<evidence type="ECO:0000256" key="5">
    <source>
        <dbReference type="ARBA" id="ARBA00022723"/>
    </source>
</evidence>
<evidence type="ECO:0000256" key="13">
    <source>
        <dbReference type="RuleBase" id="RU364017"/>
    </source>
</evidence>
<keyword evidence="3 13" id="KW-0964">Secreted</keyword>
<evidence type="ECO:0000256" key="4">
    <source>
        <dbReference type="ARBA" id="ARBA00022670"/>
    </source>
</evidence>
<accession>A0A4Q9NB32</accession>
<protein>
    <recommendedName>
        <fullName evidence="13">Extracellular metalloproteinase</fullName>
        <ecNumber evidence="13">3.4.24.-</ecNumber>
    </recommendedName>
    <alternativeName>
        <fullName evidence="13">Fungalysin</fullName>
    </alternativeName>
</protein>
<evidence type="ECO:0000256" key="9">
    <source>
        <dbReference type="ARBA" id="ARBA00023049"/>
    </source>
</evidence>
<keyword evidence="10 13" id="KW-0865">Zymogen</keyword>
<evidence type="ECO:0000256" key="6">
    <source>
        <dbReference type="ARBA" id="ARBA00022729"/>
    </source>
</evidence>
<organism evidence="14 15">
    <name type="scientific">Dichomitus squalens</name>
    <dbReference type="NCBI Taxonomy" id="114155"/>
    <lineage>
        <taxon>Eukaryota</taxon>
        <taxon>Fungi</taxon>
        <taxon>Dikarya</taxon>
        <taxon>Basidiomycota</taxon>
        <taxon>Agaricomycotina</taxon>
        <taxon>Agaricomycetes</taxon>
        <taxon>Polyporales</taxon>
        <taxon>Polyporaceae</taxon>
        <taxon>Dichomitus</taxon>
    </lineage>
</organism>